<dbReference type="AlphaFoldDB" id="A0A0D8XJX8"/>
<protein>
    <submittedName>
        <fullName evidence="1">Uncharacterized protein</fullName>
    </submittedName>
</protein>
<keyword evidence="2" id="KW-1185">Reference proteome</keyword>
<organism evidence="1 2">
    <name type="scientific">Dictyocaulus viviparus</name>
    <name type="common">Bovine lungworm</name>
    <dbReference type="NCBI Taxonomy" id="29172"/>
    <lineage>
        <taxon>Eukaryota</taxon>
        <taxon>Metazoa</taxon>
        <taxon>Ecdysozoa</taxon>
        <taxon>Nematoda</taxon>
        <taxon>Chromadorea</taxon>
        <taxon>Rhabditida</taxon>
        <taxon>Rhabditina</taxon>
        <taxon>Rhabditomorpha</taxon>
        <taxon>Strongyloidea</taxon>
        <taxon>Metastrongylidae</taxon>
        <taxon>Dictyocaulus</taxon>
    </lineage>
</organism>
<dbReference type="OrthoDB" id="9985059at2759"/>
<dbReference type="GO" id="GO:0030641">
    <property type="term" value="P:regulation of cellular pH"/>
    <property type="evidence" value="ECO:0007669"/>
    <property type="project" value="TreeGrafter"/>
</dbReference>
<name>A0A0D8XJX8_DICVI</name>
<dbReference type="PANTHER" id="PTHR12471">
    <property type="entry name" value="VACUOLAR ATP SYNTHASE SUBUNIT S1"/>
    <property type="match status" value="1"/>
</dbReference>
<reference evidence="1 2" key="1">
    <citation type="submission" date="2013-11" db="EMBL/GenBank/DDBJ databases">
        <title>Draft genome of the bovine lungworm Dictyocaulus viviparus.</title>
        <authorList>
            <person name="Mitreva M."/>
        </authorList>
    </citation>
    <scope>NUCLEOTIDE SEQUENCE [LARGE SCALE GENOMIC DNA]</scope>
    <source>
        <strain evidence="1 2">HannoverDv2000</strain>
    </source>
</reference>
<dbReference type="GO" id="GO:0001671">
    <property type="term" value="F:ATPase activator activity"/>
    <property type="evidence" value="ECO:0007669"/>
    <property type="project" value="TreeGrafter"/>
</dbReference>
<gene>
    <name evidence="1" type="ORF">DICVIV_09931</name>
</gene>
<dbReference type="STRING" id="29172.A0A0D8XJX8"/>
<dbReference type="GO" id="GO:0033176">
    <property type="term" value="C:proton-transporting V-type ATPase complex"/>
    <property type="evidence" value="ECO:0007669"/>
    <property type="project" value="TreeGrafter"/>
</dbReference>
<accession>A0A0D8XJX8</accession>
<reference evidence="2" key="2">
    <citation type="journal article" date="2016" name="Sci. Rep.">
        <title>Dictyocaulus viviparus genome, variome and transcriptome elucidate lungworm biology and support future intervention.</title>
        <authorList>
            <person name="McNulty S.N."/>
            <person name="Strube C."/>
            <person name="Rosa B.A."/>
            <person name="Martin J.C."/>
            <person name="Tyagi R."/>
            <person name="Choi Y.J."/>
            <person name="Wang Q."/>
            <person name="Hallsworth Pepin K."/>
            <person name="Zhang X."/>
            <person name="Ozersky P."/>
            <person name="Wilson R.K."/>
            <person name="Sternberg P.W."/>
            <person name="Gasser R.B."/>
            <person name="Mitreva M."/>
        </authorList>
    </citation>
    <scope>NUCLEOTIDE SEQUENCE [LARGE SCALE GENOMIC DNA]</scope>
    <source>
        <strain evidence="2">HannoverDv2000</strain>
    </source>
</reference>
<sequence>MVQILLRLQLVPSRGNRSFIDGRQSRIRSIRNAGFYCRSVKYTNADGIRCCGFLYRTGNKLKACYLRLIRKEYPTLNSMLSNASEGSPVVFIVNPNFTLAVKTLGQFSKEASAYTSENKVDGLPAIVKSVNYSERHFTDIIHSQYYGWCCCKAFHYLILRPDLTSRSQYYGWCCCKAFHYLILRPDLTSRLPKAKVLTSADGFVPNASSYVLSGEDWSNMQSMAEKVLPQLKLPYTAVITATGGISTSEYFYRFSHKDRMKRVVTSDMEDGDSASDSSNAVGADINMPLSLPPYSRSKYPDVKPHRDGLGSCLLYMEGVNIVVQNNKKMFATIPIRSFVDSTTWNYAKGDVQCSNSTVGDYRLVFTGNTAGYWKLSKIEVKSLVVEPVSGSGQNFISNAAKAESGPISTASVENIGLNSVMGFAMACSDSQAAFFKTDQEGVLIGISFYNTEIQTFATYPDPKPQEMLYFTRQVEDCIGTFSTGSWMEE</sequence>
<dbReference type="PANTHER" id="PTHR12471:SF7">
    <property type="entry name" value="V-TYPE PROTON ATPASE SUBUNIT S1"/>
    <property type="match status" value="1"/>
</dbReference>
<proteinExistence type="predicted"/>
<dbReference type="InterPro" id="IPR008388">
    <property type="entry name" value="Ac45_acc_su"/>
</dbReference>
<evidence type="ECO:0000313" key="1">
    <source>
        <dbReference type="EMBL" id="KJH44047.1"/>
    </source>
</evidence>
<dbReference type="Proteomes" id="UP000053766">
    <property type="component" value="Unassembled WGS sequence"/>
</dbReference>
<dbReference type="EMBL" id="KN716504">
    <property type="protein sequence ID" value="KJH44047.1"/>
    <property type="molecule type" value="Genomic_DNA"/>
</dbReference>
<evidence type="ECO:0000313" key="2">
    <source>
        <dbReference type="Proteomes" id="UP000053766"/>
    </source>
</evidence>